<dbReference type="PANTHER" id="PTHR30485:SF2">
    <property type="entry name" value="BLL0597 PROTEIN"/>
    <property type="match status" value="1"/>
</dbReference>
<evidence type="ECO:0000259" key="7">
    <source>
        <dbReference type="Pfam" id="PF01292"/>
    </source>
</evidence>
<dbReference type="InterPro" id="IPR051542">
    <property type="entry name" value="Hydrogenase_cytochrome"/>
</dbReference>
<keyword evidence="9" id="KW-1185">Reference proteome</keyword>
<accession>A0ABV9LUU2</accession>
<feature type="transmembrane region" description="Helical" evidence="6">
    <location>
        <begin position="195"/>
        <end position="217"/>
    </location>
</feature>
<evidence type="ECO:0000256" key="4">
    <source>
        <dbReference type="ARBA" id="ARBA00022989"/>
    </source>
</evidence>
<evidence type="ECO:0000256" key="5">
    <source>
        <dbReference type="ARBA" id="ARBA00023136"/>
    </source>
</evidence>
<evidence type="ECO:0000313" key="8">
    <source>
        <dbReference type="EMBL" id="MFC4699718.1"/>
    </source>
</evidence>
<keyword evidence="5 6" id="KW-0472">Membrane</keyword>
<comment type="subcellular location">
    <subcellularLocation>
        <location evidence="1">Cell membrane</location>
        <topology evidence="1">Multi-pass membrane protein</topology>
    </subcellularLocation>
</comment>
<dbReference type="InterPro" id="IPR011577">
    <property type="entry name" value="Cyt_b561_bac/Ni-Hgenase"/>
</dbReference>
<dbReference type="Pfam" id="PF01292">
    <property type="entry name" value="Ni_hydr_CYTB"/>
    <property type="match status" value="1"/>
</dbReference>
<sequence length="227" mass="25536">MTKVKVWDVPTRVFHWGLVAVFVFQFVTGDILDDAMQLHFYGGYVALGLILFRIIWGFVGSYHARFSSFIYSPRTAFNYMKGTSSTQTYLGHNPLGGYSVLAILAVMLTQAVSGLFMTDEIFMEGPYYSALGTQVDDIMNYLHHNAISLMWALISLHLGAIAYYSIKKKQALIPAMFHGNKPSNDTQKRRISTPWLAFIISMVVAAAIVYLVVNVFAPEPEMGLYDY</sequence>
<name>A0ABV9LUU2_9ALTE</name>
<evidence type="ECO:0000313" key="9">
    <source>
        <dbReference type="Proteomes" id="UP001595897"/>
    </source>
</evidence>
<proteinExistence type="predicted"/>
<keyword evidence="3 6" id="KW-0812">Transmembrane</keyword>
<evidence type="ECO:0000256" key="3">
    <source>
        <dbReference type="ARBA" id="ARBA00022692"/>
    </source>
</evidence>
<keyword evidence="2" id="KW-1003">Cell membrane</keyword>
<evidence type="ECO:0000256" key="6">
    <source>
        <dbReference type="SAM" id="Phobius"/>
    </source>
</evidence>
<evidence type="ECO:0000256" key="1">
    <source>
        <dbReference type="ARBA" id="ARBA00004651"/>
    </source>
</evidence>
<gene>
    <name evidence="8" type="ORF">ACFO4O_06065</name>
</gene>
<comment type="caution">
    <text evidence="8">The sequence shown here is derived from an EMBL/GenBank/DDBJ whole genome shotgun (WGS) entry which is preliminary data.</text>
</comment>
<keyword evidence="4 6" id="KW-1133">Transmembrane helix</keyword>
<dbReference type="EMBL" id="JBHSGU010000002">
    <property type="protein sequence ID" value="MFC4699718.1"/>
    <property type="molecule type" value="Genomic_DNA"/>
</dbReference>
<feature type="transmembrane region" description="Helical" evidence="6">
    <location>
        <begin position="146"/>
        <end position="166"/>
    </location>
</feature>
<dbReference type="InterPro" id="IPR016174">
    <property type="entry name" value="Di-haem_cyt_TM"/>
</dbReference>
<feature type="domain" description="Cytochrome b561 bacterial/Ni-hydrogenase" evidence="7">
    <location>
        <begin position="6"/>
        <end position="179"/>
    </location>
</feature>
<reference evidence="9" key="1">
    <citation type="journal article" date="2019" name="Int. J. Syst. Evol. Microbiol.">
        <title>The Global Catalogue of Microorganisms (GCM) 10K type strain sequencing project: providing services to taxonomists for standard genome sequencing and annotation.</title>
        <authorList>
            <consortium name="The Broad Institute Genomics Platform"/>
            <consortium name="The Broad Institute Genome Sequencing Center for Infectious Disease"/>
            <person name="Wu L."/>
            <person name="Ma J."/>
        </authorList>
    </citation>
    <scope>NUCLEOTIDE SEQUENCE [LARGE SCALE GENOMIC DNA]</scope>
    <source>
        <strain evidence="9">KACC 12507</strain>
    </source>
</reference>
<dbReference type="Proteomes" id="UP001595897">
    <property type="component" value="Unassembled WGS sequence"/>
</dbReference>
<organism evidence="8 9">
    <name type="scientific">Glaciecola siphonariae</name>
    <dbReference type="NCBI Taxonomy" id="521012"/>
    <lineage>
        <taxon>Bacteria</taxon>
        <taxon>Pseudomonadati</taxon>
        <taxon>Pseudomonadota</taxon>
        <taxon>Gammaproteobacteria</taxon>
        <taxon>Alteromonadales</taxon>
        <taxon>Alteromonadaceae</taxon>
        <taxon>Glaciecola</taxon>
    </lineage>
</organism>
<feature type="transmembrane region" description="Helical" evidence="6">
    <location>
        <begin position="38"/>
        <end position="59"/>
    </location>
</feature>
<dbReference type="Gene3D" id="1.20.950.20">
    <property type="entry name" value="Transmembrane di-heme cytochromes, Chain C"/>
    <property type="match status" value="1"/>
</dbReference>
<protein>
    <submittedName>
        <fullName evidence="8">Cytochrome b/b6 domain-containing protein</fullName>
    </submittedName>
</protein>
<dbReference type="SUPFAM" id="SSF81342">
    <property type="entry name" value="Transmembrane di-heme cytochromes"/>
    <property type="match status" value="1"/>
</dbReference>
<dbReference type="PANTHER" id="PTHR30485">
    <property type="entry name" value="NI/FE-HYDROGENASE 1 B-TYPE CYTOCHROME SUBUNIT"/>
    <property type="match status" value="1"/>
</dbReference>
<feature type="transmembrane region" description="Helical" evidence="6">
    <location>
        <begin position="12"/>
        <end position="32"/>
    </location>
</feature>
<dbReference type="RefSeq" id="WP_382406502.1">
    <property type="nucleotide sequence ID" value="NZ_JBHSGU010000002.1"/>
</dbReference>
<feature type="transmembrane region" description="Helical" evidence="6">
    <location>
        <begin position="95"/>
        <end position="117"/>
    </location>
</feature>
<evidence type="ECO:0000256" key="2">
    <source>
        <dbReference type="ARBA" id="ARBA00022475"/>
    </source>
</evidence>